<evidence type="ECO:0000313" key="2">
    <source>
        <dbReference type="Proteomes" id="UP000293289"/>
    </source>
</evidence>
<dbReference type="AlphaFoldDB" id="A0A4Q7M642"/>
<protein>
    <recommendedName>
        <fullName evidence="3">Coenzyme PQQ synthesis protein D (PqqD)</fullName>
    </recommendedName>
</protein>
<name>A0A4Q7M642_9MICO</name>
<comment type="caution">
    <text evidence="1">The sequence shown here is derived from an EMBL/GenBank/DDBJ whole genome shotgun (WGS) entry which is preliminary data.</text>
</comment>
<accession>A0A4Q7M642</accession>
<proteinExistence type="predicted"/>
<dbReference type="Gene3D" id="3.40.50.300">
    <property type="entry name" value="P-loop containing nucleotide triphosphate hydrolases"/>
    <property type="match status" value="1"/>
</dbReference>
<dbReference type="SUPFAM" id="SSF53795">
    <property type="entry name" value="PEP carboxykinase-like"/>
    <property type="match status" value="1"/>
</dbReference>
<reference evidence="1 2" key="1">
    <citation type="submission" date="2019-02" db="EMBL/GenBank/DDBJ databases">
        <title>Genomic Encyclopedia of Type Strains, Phase IV (KMG-IV): sequencing the most valuable type-strain genomes for metagenomic binning, comparative biology and taxonomic classification.</title>
        <authorList>
            <person name="Goeker M."/>
        </authorList>
    </citation>
    <scope>NUCLEOTIDE SEQUENCE [LARGE SCALE GENOMIC DNA]</scope>
    <source>
        <strain evidence="1 2">DSM 43045</strain>
    </source>
</reference>
<dbReference type="Proteomes" id="UP000293289">
    <property type="component" value="Unassembled WGS sequence"/>
</dbReference>
<gene>
    <name evidence="1" type="ORF">EV187_3380</name>
</gene>
<evidence type="ECO:0008006" key="3">
    <source>
        <dbReference type="Google" id="ProtNLM"/>
    </source>
</evidence>
<dbReference type="CDD" id="cd00267">
    <property type="entry name" value="ABC_ATPase"/>
    <property type="match status" value="1"/>
</dbReference>
<sequence length="395" mass="42064">MPTTFHVRALTSTIRVELDDSLSADERDGIRSQWTDLIADNGHVPSLTVRGSIDTSVAVARSPHEKLIRDEKTIRAATPKELADTLTSEVTLGAIDGLRGEAVMLHAAAVALDDGRVVGLVGPSGRGKTTAARALGSAYAYVTDETLAIRPGGDVLVYPKPLSFGQRPDRKVHRAASELGLRAAPRDGLRLGALALLDRRPGIDRPYVESVPVAEALPLLIPETSYLAELENPLSTLAEVILATGGLRRIVYTEAETLPGLVEEILGTVDERKPSLTPLASQSQRGCDCVKGSVTDPHEVVEAADGTGAHSTYRRTDHTDALLVDDGLLVLRPHEVTVLEGVGPVIWLAADGTSERDLVDAAISELSEPPEDIDAAEVVSAALQQLVDARLLTRR</sequence>
<organism evidence="1 2">
    <name type="scientific">Agromyces ramosus</name>
    <dbReference type="NCBI Taxonomy" id="33879"/>
    <lineage>
        <taxon>Bacteria</taxon>
        <taxon>Bacillati</taxon>
        <taxon>Actinomycetota</taxon>
        <taxon>Actinomycetes</taxon>
        <taxon>Micrococcales</taxon>
        <taxon>Microbacteriaceae</taxon>
        <taxon>Agromyces</taxon>
    </lineage>
</organism>
<evidence type="ECO:0000313" key="1">
    <source>
        <dbReference type="EMBL" id="RZS63475.1"/>
    </source>
</evidence>
<dbReference type="InterPro" id="IPR027417">
    <property type="entry name" value="P-loop_NTPase"/>
</dbReference>
<keyword evidence="2" id="KW-1185">Reference proteome</keyword>
<dbReference type="EMBL" id="SGWY01000004">
    <property type="protein sequence ID" value="RZS63475.1"/>
    <property type="molecule type" value="Genomic_DNA"/>
</dbReference>